<sequence>MPTAVCDVRFPPTFTVITALLPVAGGTTLAVTPPSPEAGAGRLVLLGDGEVVEVLGVDGSLDDSSGEGGSLDGFSLVGASLGVLLGSAVDASADGVWAGVSVGFVDAPSPAGVLLGVPEGVADGVDASSAFAVSALALCDVDGVGSAYAATGWPKLRTAIRKATTRNGSRARGFCRPSLNGMGEPPQSPPPRWAVEFTAAT</sequence>
<evidence type="ECO:0000313" key="1">
    <source>
        <dbReference type="EMBL" id="GAA3617803.1"/>
    </source>
</evidence>
<keyword evidence="2" id="KW-1185">Reference proteome</keyword>
<gene>
    <name evidence="1" type="ORF">GCM10022236_20040</name>
</gene>
<evidence type="ECO:0008006" key="3">
    <source>
        <dbReference type="Google" id="ProtNLM"/>
    </source>
</evidence>
<protein>
    <recommendedName>
        <fullName evidence="3">Secreted protein</fullName>
    </recommendedName>
</protein>
<evidence type="ECO:0000313" key="2">
    <source>
        <dbReference type="Proteomes" id="UP001501490"/>
    </source>
</evidence>
<dbReference type="Proteomes" id="UP001501490">
    <property type="component" value="Unassembled WGS sequence"/>
</dbReference>
<accession>A0ABP6ZR88</accession>
<proteinExistence type="predicted"/>
<dbReference type="EMBL" id="BAABAB010000014">
    <property type="protein sequence ID" value="GAA3617803.1"/>
    <property type="molecule type" value="Genomic_DNA"/>
</dbReference>
<organism evidence="1 2">
    <name type="scientific">Microlunatus ginsengisoli</name>
    <dbReference type="NCBI Taxonomy" id="363863"/>
    <lineage>
        <taxon>Bacteria</taxon>
        <taxon>Bacillati</taxon>
        <taxon>Actinomycetota</taxon>
        <taxon>Actinomycetes</taxon>
        <taxon>Propionibacteriales</taxon>
        <taxon>Propionibacteriaceae</taxon>
        <taxon>Microlunatus</taxon>
    </lineage>
</organism>
<reference evidence="2" key="1">
    <citation type="journal article" date="2019" name="Int. J. Syst. Evol. Microbiol.">
        <title>The Global Catalogue of Microorganisms (GCM) 10K type strain sequencing project: providing services to taxonomists for standard genome sequencing and annotation.</title>
        <authorList>
            <consortium name="The Broad Institute Genomics Platform"/>
            <consortium name="The Broad Institute Genome Sequencing Center for Infectious Disease"/>
            <person name="Wu L."/>
            <person name="Ma J."/>
        </authorList>
    </citation>
    <scope>NUCLEOTIDE SEQUENCE [LARGE SCALE GENOMIC DNA]</scope>
    <source>
        <strain evidence="2">JCM 16929</strain>
    </source>
</reference>
<name>A0ABP6ZR88_9ACTN</name>
<comment type="caution">
    <text evidence="1">The sequence shown here is derived from an EMBL/GenBank/DDBJ whole genome shotgun (WGS) entry which is preliminary data.</text>
</comment>